<dbReference type="FunFam" id="1.20.140.10:FF:000013">
    <property type="entry name" value="Acyl-coenzyme A oxidase"/>
    <property type="match status" value="1"/>
</dbReference>
<evidence type="ECO:0000256" key="7">
    <source>
        <dbReference type="ARBA" id="ARBA00022832"/>
    </source>
</evidence>
<feature type="domain" description="Acyl-CoA oxidase C-terminal" evidence="15">
    <location>
        <begin position="531"/>
        <end position="714"/>
    </location>
</feature>
<dbReference type="InterPro" id="IPR012258">
    <property type="entry name" value="Acyl-CoA_oxidase"/>
</dbReference>
<evidence type="ECO:0000256" key="12">
    <source>
        <dbReference type="PIRSR" id="PIRSR000168-1"/>
    </source>
</evidence>
<dbReference type="Pfam" id="PF02770">
    <property type="entry name" value="Acyl-CoA_dh_M"/>
    <property type="match status" value="1"/>
</dbReference>
<protein>
    <recommendedName>
        <fullName evidence="11">Acyl-coenzyme A oxidase</fullName>
    </recommendedName>
</protein>
<dbReference type="PANTHER" id="PTHR10909:SF352">
    <property type="entry name" value="ACYL-COENZYME A OXIDASE-LIKE PROTEIN"/>
    <property type="match status" value="1"/>
</dbReference>
<evidence type="ECO:0000313" key="19">
    <source>
        <dbReference type="EMBL" id="DAZ96053.1"/>
    </source>
</evidence>
<dbReference type="AlphaFoldDB" id="A0AAV2YRW6"/>
<evidence type="ECO:0000259" key="17">
    <source>
        <dbReference type="Pfam" id="PF14749"/>
    </source>
</evidence>
<keyword evidence="6 11" id="KW-0274">FAD</keyword>
<sequence>MSNGSETSPSSTADQAPVVTTESSTHRRIAAITRHLAPSPCAVSTKAKVMQELAHERARASFPVRRMTHFLDGGERRTVYREDAMKLLEQFPELNVDARVYDLSMDEQRALILRKVRRMYQLFMEHGADIQRRNIMADVFGIYDFTWYVRNGVHFGLYIGALMSQADAEQQDEFLTPAMMLENFGSFSMTELGHGSHTRGLETTATYSRETDEFIIHTPTDSATKWWIGAAAHTATHTVCFAQLIIDGESKGLQSFVVPLRDLQTHEALPGIRIGDCGSKMGLQGVDNGWIQFDNVRIPRRNMLRRYAHVTRQGEFIQTHKPQLAYSALIGTRGKLVMLSNGIMKKALIIAIRYSAIRRQGVQVSSADPHDEAKLLSYQIHQYRLMPYLAKAFAYHLQTSYIETLIEKFDLEGANLSTALMADIHGTMAGLKAFCTWDTLACIEECRQCCGGHGFSSYNGLSRLLSDFSVMVTFEGDNTVMAQQTASYLSRSVETLRKGAKLAGSVQYLESVATQAKDATWRVQSKRDLEDWDVLSDALVAYAGKTVWKVAQQMDEMNALYASNPQEAWNHCQVDWIEAARVHVFYNVATRFIAQMRELEQQGHPDRALVPVLATLCRLYILQEFDRSGMVFLLKQGFVTSTQCELVHQAMLEACERVRLDAVPLVDSFNFTDLLLNSCIGKADGNVYQHVLDVAQRKQQRASYYESSIKPMLEGNEP</sequence>
<comment type="subcellular location">
    <subcellularLocation>
        <location evidence="3">Peroxisome</location>
    </subcellularLocation>
</comment>
<dbReference type="Gene3D" id="1.10.540.10">
    <property type="entry name" value="Acyl-CoA dehydrogenase/oxidase, N-terminal domain"/>
    <property type="match status" value="1"/>
</dbReference>
<dbReference type="GO" id="GO:0033540">
    <property type="term" value="P:fatty acid beta-oxidation using acyl-CoA oxidase"/>
    <property type="evidence" value="ECO:0007669"/>
    <property type="project" value="TreeGrafter"/>
</dbReference>
<dbReference type="Gene3D" id="1.20.140.10">
    <property type="entry name" value="Butyryl-CoA Dehydrogenase, subunit A, domain 3"/>
    <property type="match status" value="2"/>
</dbReference>
<comment type="catalytic activity">
    <reaction evidence="1">
        <text>a 2,3-saturated acyl-CoA + O2 = a (2E)-enoyl-CoA + H2O2</text>
        <dbReference type="Rhea" id="RHEA:38959"/>
        <dbReference type="ChEBI" id="CHEBI:15379"/>
        <dbReference type="ChEBI" id="CHEBI:16240"/>
        <dbReference type="ChEBI" id="CHEBI:58856"/>
        <dbReference type="ChEBI" id="CHEBI:65111"/>
        <dbReference type="EC" id="1.3.3.6"/>
    </reaction>
</comment>
<dbReference type="Pfam" id="PF01756">
    <property type="entry name" value="ACOX"/>
    <property type="match status" value="1"/>
</dbReference>
<dbReference type="GO" id="GO:0055088">
    <property type="term" value="P:lipid homeostasis"/>
    <property type="evidence" value="ECO:0007669"/>
    <property type="project" value="TreeGrafter"/>
</dbReference>
<evidence type="ECO:0000256" key="6">
    <source>
        <dbReference type="ARBA" id="ARBA00022827"/>
    </source>
</evidence>
<evidence type="ECO:0000256" key="10">
    <source>
        <dbReference type="ARBA" id="ARBA00023140"/>
    </source>
</evidence>
<feature type="domain" description="Acyl-CoA oxidase C-alpha1" evidence="18">
    <location>
        <begin position="326"/>
        <end position="489"/>
    </location>
</feature>
<evidence type="ECO:0000256" key="9">
    <source>
        <dbReference type="ARBA" id="ARBA00023098"/>
    </source>
</evidence>
<feature type="binding site" evidence="13">
    <location>
        <position position="229"/>
    </location>
    <ligand>
        <name>FAD</name>
        <dbReference type="ChEBI" id="CHEBI:57692"/>
    </ligand>
</feature>
<feature type="active site" description="Proton acceptor" evidence="12">
    <location>
        <position position="475"/>
    </location>
</feature>
<evidence type="ECO:0000256" key="4">
    <source>
        <dbReference type="ARBA" id="ARBA00006288"/>
    </source>
</evidence>
<dbReference type="InterPro" id="IPR036250">
    <property type="entry name" value="AcylCo_DH-like_C"/>
</dbReference>
<evidence type="ECO:0000256" key="1">
    <source>
        <dbReference type="ARBA" id="ARBA00001201"/>
    </source>
</evidence>
<comment type="similarity">
    <text evidence="4 11">Belongs to the acyl-CoA oxidase family.</text>
</comment>
<keyword evidence="20" id="KW-1185">Reference proteome</keyword>
<keyword evidence="7" id="KW-0276">Fatty acid metabolism</keyword>
<dbReference type="InterPro" id="IPR006091">
    <property type="entry name" value="Acyl-CoA_Oxase/DH_mid-dom"/>
</dbReference>
<dbReference type="PANTHER" id="PTHR10909">
    <property type="entry name" value="ELECTRON TRANSPORT OXIDOREDUCTASE"/>
    <property type="match status" value="1"/>
</dbReference>
<evidence type="ECO:0000259" key="18">
    <source>
        <dbReference type="Pfam" id="PF22924"/>
    </source>
</evidence>
<keyword evidence="5 11" id="KW-0285">Flavoprotein</keyword>
<dbReference type="SUPFAM" id="SSF56645">
    <property type="entry name" value="Acyl-CoA dehydrogenase NM domain-like"/>
    <property type="match status" value="1"/>
</dbReference>
<feature type="compositionally biased region" description="Polar residues" evidence="14">
    <location>
        <begin position="1"/>
        <end position="23"/>
    </location>
</feature>
<dbReference type="FunFam" id="2.40.110.10:FF:000003">
    <property type="entry name" value="Acyl-coenzyme A oxidase"/>
    <property type="match status" value="1"/>
</dbReference>
<gene>
    <name evidence="19" type="ORF">N0F65_000048</name>
</gene>
<evidence type="ECO:0000313" key="20">
    <source>
        <dbReference type="Proteomes" id="UP001146120"/>
    </source>
</evidence>
<reference evidence="19" key="1">
    <citation type="submission" date="2022-11" db="EMBL/GenBank/DDBJ databases">
        <authorList>
            <person name="Morgan W.R."/>
            <person name="Tartar A."/>
        </authorList>
    </citation>
    <scope>NUCLEOTIDE SEQUENCE</scope>
    <source>
        <strain evidence="19">ARSEF 373</strain>
    </source>
</reference>
<feature type="domain" description="Acyl-coenzyme A oxidase N-terminal" evidence="17">
    <location>
        <begin position="64"/>
        <end position="182"/>
    </location>
</feature>
<dbReference type="GO" id="GO:0071949">
    <property type="term" value="F:FAD binding"/>
    <property type="evidence" value="ECO:0007669"/>
    <property type="project" value="InterPro"/>
</dbReference>
<dbReference type="Proteomes" id="UP001146120">
    <property type="component" value="Unassembled WGS sequence"/>
</dbReference>
<dbReference type="InterPro" id="IPR037069">
    <property type="entry name" value="AcylCoA_DH/ox_N_sf"/>
</dbReference>
<evidence type="ECO:0000256" key="8">
    <source>
        <dbReference type="ARBA" id="ARBA00023002"/>
    </source>
</evidence>
<dbReference type="InterPro" id="IPR046373">
    <property type="entry name" value="Acyl-CoA_Oxase/DH_mid-dom_sf"/>
</dbReference>
<keyword evidence="10" id="KW-0576">Peroxisome</keyword>
<evidence type="ECO:0000259" key="15">
    <source>
        <dbReference type="Pfam" id="PF01756"/>
    </source>
</evidence>
<dbReference type="GO" id="GO:0005504">
    <property type="term" value="F:fatty acid binding"/>
    <property type="evidence" value="ECO:0007669"/>
    <property type="project" value="TreeGrafter"/>
</dbReference>
<feature type="domain" description="Acyl-CoA oxidase/dehydrogenase middle" evidence="16">
    <location>
        <begin position="186"/>
        <end position="296"/>
    </location>
</feature>
<evidence type="ECO:0000259" key="16">
    <source>
        <dbReference type="Pfam" id="PF02770"/>
    </source>
</evidence>
<evidence type="ECO:0000256" key="11">
    <source>
        <dbReference type="PIRNR" id="PIRNR000168"/>
    </source>
</evidence>
<dbReference type="EMBL" id="DAKRPA010000180">
    <property type="protein sequence ID" value="DAZ96053.1"/>
    <property type="molecule type" value="Genomic_DNA"/>
</dbReference>
<accession>A0AAV2YRW6</accession>
<dbReference type="FunFam" id="1.20.140.10:FF:000015">
    <property type="entry name" value="Acyl-coenzyme A oxidase"/>
    <property type="match status" value="1"/>
</dbReference>
<feature type="region of interest" description="Disordered" evidence="14">
    <location>
        <begin position="1"/>
        <end position="25"/>
    </location>
</feature>
<reference evidence="19" key="2">
    <citation type="journal article" date="2023" name="Microbiol Resour">
        <title>Decontamination and Annotation of the Draft Genome Sequence of the Oomycete Lagenidium giganteum ARSEF 373.</title>
        <authorList>
            <person name="Morgan W.R."/>
            <person name="Tartar A."/>
        </authorList>
    </citation>
    <scope>NUCLEOTIDE SEQUENCE</scope>
    <source>
        <strain evidence="19">ARSEF 373</strain>
    </source>
</reference>
<evidence type="ECO:0000256" key="5">
    <source>
        <dbReference type="ARBA" id="ARBA00022630"/>
    </source>
</evidence>
<dbReference type="InterPro" id="IPR002655">
    <property type="entry name" value="Acyl-CoA_oxidase_C"/>
</dbReference>
<dbReference type="Pfam" id="PF22924">
    <property type="entry name" value="ACOX_C_alpha1"/>
    <property type="match status" value="1"/>
</dbReference>
<comment type="cofactor">
    <cofactor evidence="2">
        <name>FAD</name>
        <dbReference type="ChEBI" id="CHEBI:57692"/>
    </cofactor>
</comment>
<dbReference type="GO" id="GO:0003997">
    <property type="term" value="F:acyl-CoA oxidase activity"/>
    <property type="evidence" value="ECO:0007669"/>
    <property type="project" value="UniProtKB-EC"/>
</dbReference>
<dbReference type="SUPFAM" id="SSF47203">
    <property type="entry name" value="Acyl-CoA dehydrogenase C-terminal domain-like"/>
    <property type="match status" value="2"/>
</dbReference>
<evidence type="ECO:0000256" key="14">
    <source>
        <dbReference type="SAM" id="MobiDB-lite"/>
    </source>
</evidence>
<comment type="caution">
    <text evidence="19">The sequence shown here is derived from an EMBL/GenBank/DDBJ whole genome shotgun (WGS) entry which is preliminary data.</text>
</comment>
<dbReference type="PIRSF" id="PIRSF000168">
    <property type="entry name" value="Acyl-CoA_oxidase"/>
    <property type="match status" value="1"/>
</dbReference>
<dbReference type="Pfam" id="PF14749">
    <property type="entry name" value="Acyl-CoA_ox_N"/>
    <property type="match status" value="1"/>
</dbReference>
<dbReference type="InterPro" id="IPR055060">
    <property type="entry name" value="ACOX_C_alpha1"/>
</dbReference>
<evidence type="ECO:0000256" key="13">
    <source>
        <dbReference type="PIRSR" id="PIRSR000168-2"/>
    </source>
</evidence>
<dbReference type="GO" id="GO:0005777">
    <property type="term" value="C:peroxisome"/>
    <property type="evidence" value="ECO:0007669"/>
    <property type="project" value="UniProtKB-SubCell"/>
</dbReference>
<dbReference type="InterPro" id="IPR029320">
    <property type="entry name" value="Acyl-CoA_ox_N"/>
</dbReference>
<organism evidence="19 20">
    <name type="scientific">Lagenidium giganteum</name>
    <dbReference type="NCBI Taxonomy" id="4803"/>
    <lineage>
        <taxon>Eukaryota</taxon>
        <taxon>Sar</taxon>
        <taxon>Stramenopiles</taxon>
        <taxon>Oomycota</taxon>
        <taxon>Peronosporomycetes</taxon>
        <taxon>Pythiales</taxon>
        <taxon>Pythiaceae</taxon>
    </lineage>
</organism>
<name>A0AAV2YRW6_9STRA</name>
<evidence type="ECO:0000256" key="2">
    <source>
        <dbReference type="ARBA" id="ARBA00001974"/>
    </source>
</evidence>
<dbReference type="Gene3D" id="2.40.110.10">
    <property type="entry name" value="Butyryl-CoA Dehydrogenase, subunit A, domain 2"/>
    <property type="match status" value="1"/>
</dbReference>
<keyword evidence="9" id="KW-0443">Lipid metabolism</keyword>
<keyword evidence="8" id="KW-0560">Oxidoreductase</keyword>
<feature type="binding site" evidence="13">
    <location>
        <position position="190"/>
    </location>
    <ligand>
        <name>FAD</name>
        <dbReference type="ChEBI" id="CHEBI:57692"/>
    </ligand>
</feature>
<evidence type="ECO:0000256" key="3">
    <source>
        <dbReference type="ARBA" id="ARBA00004275"/>
    </source>
</evidence>
<dbReference type="InterPro" id="IPR009100">
    <property type="entry name" value="AcylCoA_DH/oxidase_NM_dom_sf"/>
</dbReference>
<proteinExistence type="inferred from homology"/>